<keyword evidence="7" id="KW-1185">Reference proteome</keyword>
<feature type="signal peptide" evidence="4">
    <location>
        <begin position="1"/>
        <end position="19"/>
    </location>
</feature>
<dbReference type="GO" id="GO:0016301">
    <property type="term" value="F:kinase activity"/>
    <property type="evidence" value="ECO:0007669"/>
    <property type="project" value="UniProtKB-KW"/>
</dbReference>
<dbReference type="PANTHER" id="PTHR33491">
    <property type="entry name" value="OSJNBA0016N04.9 PROTEIN"/>
    <property type="match status" value="1"/>
</dbReference>
<feature type="chain" id="PRO_5032640208" evidence="4">
    <location>
        <begin position="20"/>
        <end position="989"/>
    </location>
</feature>
<reference evidence="6" key="1">
    <citation type="submission" date="2020-01" db="EMBL/GenBank/DDBJ databases">
        <title>Genome sequence of Kobresia littledalei, the first chromosome-level genome in the family Cyperaceae.</title>
        <authorList>
            <person name="Qu G."/>
        </authorList>
    </citation>
    <scope>NUCLEOTIDE SEQUENCE</scope>
    <source>
        <strain evidence="6">C.B.Clarke</strain>
        <tissue evidence="6">Leaf</tissue>
    </source>
</reference>
<evidence type="ECO:0000256" key="3">
    <source>
        <dbReference type="PROSITE-ProRule" id="PRU00076"/>
    </source>
</evidence>
<feature type="disulfide bond" evidence="3">
    <location>
        <begin position="519"/>
        <end position="536"/>
    </location>
</feature>
<dbReference type="Gene3D" id="2.10.25.10">
    <property type="entry name" value="Laminin"/>
    <property type="match status" value="4"/>
</dbReference>
<name>A0A833R3M5_9POAL</name>
<dbReference type="SMART" id="SM00181">
    <property type="entry name" value="EGF"/>
    <property type="match status" value="5"/>
</dbReference>
<keyword evidence="1 3" id="KW-0245">EGF-like domain</keyword>
<dbReference type="OrthoDB" id="1001427at2759"/>
<evidence type="ECO:0000256" key="2">
    <source>
        <dbReference type="ARBA" id="ARBA00023157"/>
    </source>
</evidence>
<comment type="caution">
    <text evidence="6">The sequence shown here is derived from an EMBL/GenBank/DDBJ whole genome shotgun (WGS) entry which is preliminary data.</text>
</comment>
<dbReference type="InterPro" id="IPR049883">
    <property type="entry name" value="NOTCH1_EGF-like"/>
</dbReference>
<organism evidence="6 7">
    <name type="scientific">Carex littledalei</name>
    <dbReference type="NCBI Taxonomy" id="544730"/>
    <lineage>
        <taxon>Eukaryota</taxon>
        <taxon>Viridiplantae</taxon>
        <taxon>Streptophyta</taxon>
        <taxon>Embryophyta</taxon>
        <taxon>Tracheophyta</taxon>
        <taxon>Spermatophyta</taxon>
        <taxon>Magnoliopsida</taxon>
        <taxon>Liliopsida</taxon>
        <taxon>Poales</taxon>
        <taxon>Cyperaceae</taxon>
        <taxon>Cyperoideae</taxon>
        <taxon>Cariceae</taxon>
        <taxon>Carex</taxon>
        <taxon>Carex subgen. Euthyceras</taxon>
    </lineage>
</organism>
<evidence type="ECO:0000259" key="5">
    <source>
        <dbReference type="PROSITE" id="PS50026"/>
    </source>
</evidence>
<protein>
    <submittedName>
        <fullName evidence="6">Wall-associated receptor kinase 3</fullName>
    </submittedName>
</protein>
<dbReference type="FunFam" id="2.10.25.10:FF:000628">
    <property type="entry name" value="Wall-associated receptor kinase 2"/>
    <property type="match status" value="2"/>
</dbReference>
<proteinExistence type="predicted"/>
<dbReference type="PROSITE" id="PS50026">
    <property type="entry name" value="EGF_3"/>
    <property type="match status" value="2"/>
</dbReference>
<keyword evidence="6" id="KW-0418">Kinase</keyword>
<dbReference type="SUPFAM" id="SSF57196">
    <property type="entry name" value="EGF/Laminin"/>
    <property type="match status" value="2"/>
</dbReference>
<comment type="caution">
    <text evidence="3">Lacks conserved residue(s) required for the propagation of feature annotation.</text>
</comment>
<evidence type="ECO:0000313" key="7">
    <source>
        <dbReference type="Proteomes" id="UP000623129"/>
    </source>
</evidence>
<feature type="domain" description="EGF-like" evidence="5">
    <location>
        <begin position="256"/>
        <end position="294"/>
    </location>
</feature>
<dbReference type="SMART" id="SM00179">
    <property type="entry name" value="EGF_CA"/>
    <property type="match status" value="3"/>
</dbReference>
<feature type="domain" description="EGF-like" evidence="5">
    <location>
        <begin position="510"/>
        <end position="549"/>
    </location>
</feature>
<keyword evidence="2 3" id="KW-1015">Disulfide bond</keyword>
<dbReference type="GO" id="GO:0005509">
    <property type="term" value="F:calcium ion binding"/>
    <property type="evidence" value="ECO:0007669"/>
    <property type="project" value="InterPro"/>
</dbReference>
<dbReference type="Proteomes" id="UP000623129">
    <property type="component" value="Unassembled WGS sequence"/>
</dbReference>
<gene>
    <name evidence="6" type="ORF">FCM35_KLT00688</name>
</gene>
<keyword evidence="4" id="KW-0732">Signal</keyword>
<sequence length="989" mass="107726">MLLMIHLLLLLLFILKSMPLYSSSYINPSVLKADGSIHLTCGAPYPFGTAGIALPGFEIGCPKEEPWIARPFLSISNNTYDIQEISLQGYIKIFAGPIYTRCFGDNGSKGSGWLNLDETPFALSYQYNMLTVVGCNNLVSIRRQGENLTATSGCVTFCDPQGTFLGGSCSGLGCCQATLPGTLKSFDLQFKPFNVSNSSANFINCSAAFFSQRDDFKSNQSRFLFQDFNFYYPHSHDNNIIQLDWAIGNKSCEASRNDIGSFACKNNSYCYDSPSMVGYLCNCSQGYEGNPYAEDGCTVNSAAYDGGATDNTSHCKSVPYPFGEQGVALKGFEVDCPIVRGSPIYPLLLLPTGAYFIQSISLEGQVRILTGLIYQQHYDAGTERLILHRGHGWLNLTGTPFTLSKDDTTFIVIGCNDVAVIKGFVEDGNVSGENFMSGCVAYCSNSSSRIDGSCSGLGCCQMPLPGPGGLKSFELNLTTYIDEKEYIKDGDTDHVVVLNWAIGDKSCEEAKQDVNSFVCKENSQCFDSQNGAGYLCNCSQGYEGNPYAQGGCTDIDECQHPEMNPCTRNCINTQGSVICGCPSGMSGDGRKDGSGCKKPFPLAYILIPYPFGAPGVALKGFEVACTTTRGSLLYPSLLLPTGTYLIQSISLQGQVRILTGPIYQQCYDSGAEMIIRGNGSGWLNLSGTPFTLSKDDTTFILIGCNDVAVIKNVVEDSKVGGENFTSGCVAYCSDPSSRINGSCSGIGCCQMPLPGPGGLKSFELHLYKVQNTEFNGLKNCSAAFFATRDEFYFRTTYFDSAEYYTLISEQHTDRVVVLNWAIGNYSCEEARKDLNSIACKENSQCYDSPNGVGYLCNCSRGYEGNPYVHGGCRDVDECQTPELNPCSGNCINTEGSVTCACPSRMTGDGRIYGSGCKKAFPLAYILVSYWYINDLQVPHTNINNCTKPCRLEPHTHIKNCTKRITREILIVDLRKHLHWAYCSDEILPG</sequence>
<dbReference type="InterPro" id="IPR000742">
    <property type="entry name" value="EGF"/>
</dbReference>
<evidence type="ECO:0000313" key="6">
    <source>
        <dbReference type="EMBL" id="KAF3342050.1"/>
    </source>
</evidence>
<accession>A0A833R3M5</accession>
<keyword evidence="6" id="KW-0808">Transferase</keyword>
<dbReference type="Pfam" id="PF07645">
    <property type="entry name" value="EGF_CA"/>
    <property type="match status" value="2"/>
</dbReference>
<evidence type="ECO:0000256" key="1">
    <source>
        <dbReference type="ARBA" id="ARBA00022536"/>
    </source>
</evidence>
<dbReference type="AlphaFoldDB" id="A0A833R3M5"/>
<keyword evidence="6" id="KW-0675">Receptor</keyword>
<feature type="disulfide bond" evidence="3">
    <location>
        <begin position="264"/>
        <end position="281"/>
    </location>
</feature>
<evidence type="ECO:0000256" key="4">
    <source>
        <dbReference type="SAM" id="SignalP"/>
    </source>
</evidence>
<dbReference type="CDD" id="cd00054">
    <property type="entry name" value="EGF_CA"/>
    <property type="match status" value="2"/>
</dbReference>
<dbReference type="EMBL" id="SWLB01000001">
    <property type="protein sequence ID" value="KAF3342050.1"/>
    <property type="molecule type" value="Genomic_DNA"/>
</dbReference>
<dbReference type="InterPro" id="IPR001881">
    <property type="entry name" value="EGF-like_Ca-bd_dom"/>
</dbReference>